<dbReference type="InterPro" id="IPR035451">
    <property type="entry name" value="Ada-like_dom_sf"/>
</dbReference>
<keyword evidence="5" id="KW-1185">Reference proteome</keyword>
<dbReference type="Gene3D" id="3.40.10.10">
    <property type="entry name" value="DNA Methylphosphotriester Repair Domain"/>
    <property type="match status" value="1"/>
</dbReference>
<comment type="caution">
    <text evidence="4">The sequence shown here is derived from an EMBL/GenBank/DDBJ whole genome shotgun (WGS) entry which is preliminary data.</text>
</comment>
<feature type="chain" id="PRO_5045681929" description="Ada DNA repair metal-binding domain-containing protein" evidence="2">
    <location>
        <begin position="32"/>
        <end position="109"/>
    </location>
</feature>
<organism evidence="4 5">
    <name type="scientific">Pelosinus baikalensis</name>
    <dbReference type="NCBI Taxonomy" id="2892015"/>
    <lineage>
        <taxon>Bacteria</taxon>
        <taxon>Bacillati</taxon>
        <taxon>Bacillota</taxon>
        <taxon>Negativicutes</taxon>
        <taxon>Selenomonadales</taxon>
        <taxon>Sporomusaceae</taxon>
        <taxon>Pelosinus</taxon>
    </lineage>
</organism>
<feature type="domain" description="Ada DNA repair metal-binding" evidence="3">
    <location>
        <begin position="61"/>
        <end position="109"/>
    </location>
</feature>
<evidence type="ECO:0000313" key="5">
    <source>
        <dbReference type="Proteomes" id="UP001165492"/>
    </source>
</evidence>
<evidence type="ECO:0000256" key="2">
    <source>
        <dbReference type="SAM" id="SignalP"/>
    </source>
</evidence>
<accession>A0ABS8I0C2</accession>
<evidence type="ECO:0000313" key="4">
    <source>
        <dbReference type="EMBL" id="MCC5468672.1"/>
    </source>
</evidence>
<proteinExistence type="predicted"/>
<dbReference type="SUPFAM" id="SSF57884">
    <property type="entry name" value="Ada DNA repair protein, N-terminal domain (N-Ada 10)"/>
    <property type="match status" value="1"/>
</dbReference>
<gene>
    <name evidence="4" type="ORF">LMF89_25385</name>
</gene>
<feature type="signal peptide" evidence="2">
    <location>
        <begin position="1"/>
        <end position="31"/>
    </location>
</feature>
<reference evidence="4" key="1">
    <citation type="submission" date="2021-11" db="EMBL/GenBank/DDBJ databases">
        <title>Description of a new species Pelosinus isolated from the bottom sediments of Lake Baikal.</title>
        <authorList>
            <person name="Zakharyuk A."/>
        </authorList>
    </citation>
    <scope>NUCLEOTIDE SEQUENCE</scope>
    <source>
        <strain evidence="4">Bkl1</strain>
    </source>
</reference>
<sequence>MKRLQKVYLQLFLVLCVAVSLTSVFPTPALSHQAAIPVQIAHLDECTADGIAPAIPQSEGAYVANSSTGKFHYAGCRYVKMMSPGHKVFYDSRDEAVDAGYVACKVCRP</sequence>
<dbReference type="Proteomes" id="UP001165492">
    <property type="component" value="Unassembled WGS sequence"/>
</dbReference>
<dbReference type="Pfam" id="PF02805">
    <property type="entry name" value="Ada_Zn_binding"/>
    <property type="match status" value="1"/>
</dbReference>
<keyword evidence="1" id="KW-0010">Activator</keyword>
<evidence type="ECO:0000259" key="3">
    <source>
        <dbReference type="Pfam" id="PF02805"/>
    </source>
</evidence>
<evidence type="ECO:0000256" key="1">
    <source>
        <dbReference type="ARBA" id="ARBA00023159"/>
    </source>
</evidence>
<keyword evidence="2" id="KW-0732">Signal</keyword>
<protein>
    <recommendedName>
        <fullName evidence="3">Ada DNA repair metal-binding domain-containing protein</fullName>
    </recommendedName>
</protein>
<dbReference type="InterPro" id="IPR004026">
    <property type="entry name" value="Ada_DNA_repair_Zn-bd"/>
</dbReference>
<dbReference type="RefSeq" id="WP_229537533.1">
    <property type="nucleotide sequence ID" value="NZ_JAJHJB010000094.1"/>
</dbReference>
<name>A0ABS8I0C2_9FIRM</name>
<dbReference type="EMBL" id="JAJHJB010000094">
    <property type="protein sequence ID" value="MCC5468672.1"/>
    <property type="molecule type" value="Genomic_DNA"/>
</dbReference>